<evidence type="ECO:0000256" key="14">
    <source>
        <dbReference type="ARBA" id="ARBA00023002"/>
    </source>
</evidence>
<keyword evidence="9" id="KW-0433">Leucine-rich repeat</keyword>
<dbReference type="InterPro" id="IPR001611">
    <property type="entry name" value="Leu-rich_rpt"/>
</dbReference>
<accession>A0AAE1XB13</accession>
<keyword evidence="19" id="KW-0325">Glycoprotein</keyword>
<dbReference type="SUPFAM" id="SSF52518">
    <property type="entry name" value="Thiamin diphosphate-binding fold (THDP-binding)"/>
    <property type="match status" value="1"/>
</dbReference>
<dbReference type="CDD" id="cd07036">
    <property type="entry name" value="TPP_PYR_E1-PDHc-beta_like"/>
    <property type="match status" value="1"/>
</dbReference>
<sequence>MFSCLRRIGRLGAISSSINGEGGRFLRGLSTANEELKSVQETGGTKPINLFSAINQALHIALDTDPRAYVFGEDVGFGGVFRCTTGLADRFGKRRVFNTPLCEQGIVGFAIGLAAMGNRAIAEIQFADYIFPAFDQIVNEAAKFRYRSGNQFNCGGLTIRAPYGAVGHGGHYHSQSPEAFFCHVPGIKVVIPRSPQQAKGLLLSSIRDPNPVVFFEPKWLYRLAVEDVPEKDYMLPLSEAEVIREGSDITLVGWGAQLSIMEQACVEAEKDGISCELIDLKTLIPWDKETVEASVNKTGRLLVSHEAPVTGGFGAEIAASIVERCFLRLEAPVSRVCGLDTPFPLVFEPFYLPTKNKRVGVGELGYGLYSPASCNAEYNPRIREHKRSIFAQDCIMYARIIQKLGFPAKFKDFKIQNIVGSCDVKFPIRLEGLACAFSSYEPELFPGLIYRMKQPKIVLLIFVSGKIVLRSEMRHILPSRIYTQFSLNFGKFSNECIFSLCILTVKYWTLSLDDILVERGFLLNSINVKSRYLRLSSSLLFIKSTLLQSYRSSFPLSFYHHIFSPSPLNWSSSVPCCQWEGVACQSHDHRVTRLSLPGRALSGTLTPSLANLSFLSHLNLSRNHLSGPFPPTLFHSLNRFKTLDLSSNRFSGLLQPPESSGSILPVSIRTFDLSSNRFNGSLDSSVLRGAKNLISFNISNNSFSGPIPSSICRSSPFLRVLDFSINQFTGGIFDGIVLLSGLRVLELHVNDLSCGLPTDIGLLSNLEQLQLHTNTLNGSLPPPLMDCTNLTTLLLRNNRFGGEISSLDFSKLQRLQAIDLGNNSFVGRIPDSLCLCRSVTAVRLAYNALVGEIPPCMASLRSLTHLSLTNNYLSNVVRALKILRHCNNLAVLLIASCFHGEMIDDNESWRQGSFQNLQILAMGGSNLKGQIPSWIARLRNLKVLDLSYNEISGPIPSWFGDMPSLFDLNLTRNFLSGDLPHEIGRLPALIPDNTSLDLGYLLLPFVLDNQQYYRLSNMARGLKVGNNSPSGNIPEELGQLKLLQVLDLSNNNFNGSIPDKLSRLINLEKLDMSGNHLSGEIPESLTGLHFLSSFSVANNDLDGEIPSGVQFDTFSAASFEGNSRLCGSLLKRKCHVVTQPEMEEAEAEGSWSSNILPFGLGYSVGLSAVSITLLFNSSTRNFRFKRSII</sequence>
<evidence type="ECO:0000256" key="7">
    <source>
        <dbReference type="ARBA" id="ARBA00012277"/>
    </source>
</evidence>
<dbReference type="Pfam" id="PF08263">
    <property type="entry name" value="LRRNT_2"/>
    <property type="match status" value="1"/>
</dbReference>
<evidence type="ECO:0000256" key="15">
    <source>
        <dbReference type="ARBA" id="ARBA00023125"/>
    </source>
</evidence>
<dbReference type="Pfam" id="PF02780">
    <property type="entry name" value="Transketolase_C"/>
    <property type="match status" value="1"/>
</dbReference>
<dbReference type="Gene3D" id="3.80.10.10">
    <property type="entry name" value="Ribonuclease Inhibitor"/>
    <property type="match status" value="3"/>
</dbReference>
<evidence type="ECO:0000256" key="16">
    <source>
        <dbReference type="ARBA" id="ARBA00023128"/>
    </source>
</evidence>
<dbReference type="PANTHER" id="PTHR42980:SF1">
    <property type="entry name" value="2-OXOISOVALERATE DEHYDROGENASE SUBUNIT BETA, MITOCHONDRIAL"/>
    <property type="match status" value="1"/>
</dbReference>
<evidence type="ECO:0000256" key="18">
    <source>
        <dbReference type="ARBA" id="ARBA00023163"/>
    </source>
</evidence>
<dbReference type="Pfam" id="PF13855">
    <property type="entry name" value="LRR_8"/>
    <property type="match status" value="1"/>
</dbReference>
<dbReference type="InterPro" id="IPR032675">
    <property type="entry name" value="LRR_dom_sf"/>
</dbReference>
<evidence type="ECO:0000256" key="9">
    <source>
        <dbReference type="ARBA" id="ARBA00022614"/>
    </source>
</evidence>
<dbReference type="Pfam" id="PF00352">
    <property type="entry name" value="TBP"/>
    <property type="match status" value="1"/>
</dbReference>
<evidence type="ECO:0000256" key="4">
    <source>
        <dbReference type="ARBA" id="ARBA00005560"/>
    </source>
</evidence>
<comment type="caution">
    <text evidence="24">The sequence shown here is derived from an EMBL/GenBank/DDBJ whole genome shotgun (WGS) entry which is preliminary data.</text>
</comment>
<dbReference type="PRINTS" id="PR00686">
    <property type="entry name" value="TIFACTORIID"/>
</dbReference>
<evidence type="ECO:0000256" key="19">
    <source>
        <dbReference type="ARBA" id="ARBA00023180"/>
    </source>
</evidence>
<dbReference type="InterPro" id="IPR009014">
    <property type="entry name" value="Transketo_C/PFOR_II"/>
</dbReference>
<evidence type="ECO:0000259" key="23">
    <source>
        <dbReference type="SMART" id="SM00861"/>
    </source>
</evidence>
<dbReference type="GO" id="GO:0003677">
    <property type="term" value="F:DNA binding"/>
    <property type="evidence" value="ECO:0007669"/>
    <property type="project" value="UniProtKB-KW"/>
</dbReference>
<name>A0AAE1XB13_9LAMI</name>
<keyword evidence="12" id="KW-0809">Transit peptide</keyword>
<dbReference type="EMBL" id="JACGWL010000002">
    <property type="protein sequence ID" value="KAK4408622.1"/>
    <property type="molecule type" value="Genomic_DNA"/>
</dbReference>
<keyword evidence="14" id="KW-0560">Oxidoreductase</keyword>
<evidence type="ECO:0000256" key="5">
    <source>
        <dbReference type="ARBA" id="ARBA00009592"/>
    </source>
</evidence>
<evidence type="ECO:0000256" key="20">
    <source>
        <dbReference type="ARBA" id="ARBA00051764"/>
    </source>
</evidence>
<protein>
    <recommendedName>
        <fullName evidence="7">3-methyl-2-oxobutanoate dehydrogenase (2-methylpropanoyl-transferring)</fullName>
        <ecNumber evidence="7">1.2.4.4</ecNumber>
    </recommendedName>
    <alternativeName>
        <fullName evidence="21">Branched-chain alpha-keto acid dehydrogenase E1 component beta chain</fullName>
    </alternativeName>
</protein>
<comment type="cofactor">
    <cofactor evidence="1">
        <name>thiamine diphosphate</name>
        <dbReference type="ChEBI" id="CHEBI:58937"/>
    </cofactor>
</comment>
<dbReference type="GO" id="GO:0006952">
    <property type="term" value="P:defense response"/>
    <property type="evidence" value="ECO:0007669"/>
    <property type="project" value="UniProtKB-ARBA"/>
</dbReference>
<dbReference type="PANTHER" id="PTHR42980">
    <property type="entry name" value="2-OXOISOVALERATE DEHYDROGENASE SUBUNIT BETA-RELATED"/>
    <property type="match status" value="1"/>
</dbReference>
<dbReference type="InterPro" id="IPR000814">
    <property type="entry name" value="TBP"/>
</dbReference>
<dbReference type="Gene3D" id="3.40.50.970">
    <property type="match status" value="1"/>
</dbReference>
<dbReference type="InterPro" id="IPR033248">
    <property type="entry name" value="Transketolase_C"/>
</dbReference>
<reference evidence="24" key="2">
    <citation type="journal article" date="2024" name="Plant">
        <title>Genomic evolution and insights into agronomic trait innovations of Sesamum species.</title>
        <authorList>
            <person name="Miao H."/>
            <person name="Wang L."/>
            <person name="Qu L."/>
            <person name="Liu H."/>
            <person name="Sun Y."/>
            <person name="Le M."/>
            <person name="Wang Q."/>
            <person name="Wei S."/>
            <person name="Zheng Y."/>
            <person name="Lin W."/>
            <person name="Duan Y."/>
            <person name="Cao H."/>
            <person name="Xiong S."/>
            <person name="Wang X."/>
            <person name="Wei L."/>
            <person name="Li C."/>
            <person name="Ma Q."/>
            <person name="Ju M."/>
            <person name="Zhao R."/>
            <person name="Li G."/>
            <person name="Mu C."/>
            <person name="Tian Q."/>
            <person name="Mei H."/>
            <person name="Zhang T."/>
            <person name="Gao T."/>
            <person name="Zhang H."/>
        </authorList>
    </citation>
    <scope>NUCLEOTIDE SEQUENCE</scope>
    <source>
        <strain evidence="24">K16</strain>
    </source>
</reference>
<dbReference type="GO" id="GO:0003863">
    <property type="term" value="F:branched-chain 2-oxo acid dehydrogenase activity"/>
    <property type="evidence" value="ECO:0007669"/>
    <property type="project" value="UniProtKB-EC"/>
</dbReference>
<dbReference type="SMART" id="SM00369">
    <property type="entry name" value="LRR_TYP"/>
    <property type="match status" value="8"/>
</dbReference>
<keyword evidence="15" id="KW-0238">DNA-binding</keyword>
<evidence type="ECO:0000256" key="2">
    <source>
        <dbReference type="ARBA" id="ARBA00004236"/>
    </source>
</evidence>
<dbReference type="GO" id="GO:0005759">
    <property type="term" value="C:mitochondrial matrix"/>
    <property type="evidence" value="ECO:0007669"/>
    <property type="project" value="UniProtKB-SubCell"/>
</dbReference>
<dbReference type="Gene3D" id="3.30.310.10">
    <property type="entry name" value="TATA-Binding Protein"/>
    <property type="match status" value="1"/>
</dbReference>
<dbReference type="FunFam" id="3.40.50.970:FF:000001">
    <property type="entry name" value="Pyruvate dehydrogenase E1 beta subunit"/>
    <property type="match status" value="1"/>
</dbReference>
<evidence type="ECO:0000256" key="12">
    <source>
        <dbReference type="ARBA" id="ARBA00022946"/>
    </source>
</evidence>
<dbReference type="FunFam" id="3.80.10.10:FF:000213">
    <property type="entry name" value="Tyrosine-sulfated glycopeptide receptor 1"/>
    <property type="match status" value="1"/>
</dbReference>
<dbReference type="InterPro" id="IPR029061">
    <property type="entry name" value="THDP-binding"/>
</dbReference>
<dbReference type="FunFam" id="3.40.50.920:FF:000004">
    <property type="entry name" value="2-oxoisovalerate dehydrogenase subunit beta 1, mitochondrial"/>
    <property type="match status" value="1"/>
</dbReference>
<evidence type="ECO:0000256" key="13">
    <source>
        <dbReference type="ARBA" id="ARBA00022989"/>
    </source>
</evidence>
<dbReference type="SUPFAM" id="SSF52922">
    <property type="entry name" value="TK C-terminal domain-like"/>
    <property type="match status" value="1"/>
</dbReference>
<keyword evidence="10 22" id="KW-0812">Transmembrane</keyword>
<dbReference type="InterPro" id="IPR012295">
    <property type="entry name" value="TBP_dom_sf"/>
</dbReference>
<comment type="catalytic activity">
    <reaction evidence="20">
        <text>N(6)-[(R)-lipoyl]-L-lysyl-[protein] + 3-methyl-2-oxobutanoate + H(+) = N(6)-[(R)-S(8)-2-methylpropanoyldihydrolipoyl]-L-lysyl-[protein] + CO2</text>
        <dbReference type="Rhea" id="RHEA:13457"/>
        <dbReference type="Rhea" id="RHEA-COMP:10474"/>
        <dbReference type="Rhea" id="RHEA-COMP:10497"/>
        <dbReference type="ChEBI" id="CHEBI:11851"/>
        <dbReference type="ChEBI" id="CHEBI:15378"/>
        <dbReference type="ChEBI" id="CHEBI:16526"/>
        <dbReference type="ChEBI" id="CHEBI:83099"/>
        <dbReference type="ChEBI" id="CHEBI:83142"/>
        <dbReference type="EC" id="1.2.4.4"/>
    </reaction>
    <physiologicalReaction direction="left-to-right" evidence="20">
        <dbReference type="Rhea" id="RHEA:13458"/>
    </physiologicalReaction>
</comment>
<evidence type="ECO:0000256" key="10">
    <source>
        <dbReference type="ARBA" id="ARBA00022692"/>
    </source>
</evidence>
<dbReference type="FunFam" id="3.80.10.10:FF:001678">
    <property type="entry name" value="Calmodulin-binding receptor kinase CaMRLK"/>
    <property type="match status" value="1"/>
</dbReference>
<dbReference type="GO" id="GO:0009083">
    <property type="term" value="P:branched-chain amino acid catabolic process"/>
    <property type="evidence" value="ECO:0007669"/>
    <property type="project" value="TreeGrafter"/>
</dbReference>
<dbReference type="SUPFAM" id="SSF52058">
    <property type="entry name" value="L domain-like"/>
    <property type="match status" value="3"/>
</dbReference>
<feature type="domain" description="Transketolase-like pyrimidine-binding" evidence="23">
    <location>
        <begin position="48"/>
        <end position="223"/>
    </location>
</feature>
<keyword evidence="8" id="KW-1003">Cell membrane</keyword>
<dbReference type="GO" id="GO:0005886">
    <property type="term" value="C:plasma membrane"/>
    <property type="evidence" value="ECO:0007669"/>
    <property type="project" value="UniProtKB-SubCell"/>
</dbReference>
<dbReference type="Gene3D" id="3.40.50.920">
    <property type="match status" value="1"/>
</dbReference>
<dbReference type="GO" id="GO:0007584">
    <property type="term" value="P:response to nutrient"/>
    <property type="evidence" value="ECO:0007669"/>
    <property type="project" value="TreeGrafter"/>
</dbReference>
<evidence type="ECO:0000256" key="21">
    <source>
        <dbReference type="ARBA" id="ARBA00082400"/>
    </source>
</evidence>
<comment type="similarity">
    <text evidence="4">Belongs to the TBP family.</text>
</comment>
<dbReference type="GO" id="GO:0051707">
    <property type="term" value="P:response to other organism"/>
    <property type="evidence" value="ECO:0007669"/>
    <property type="project" value="UniProtKB-ARBA"/>
</dbReference>
<evidence type="ECO:0000256" key="17">
    <source>
        <dbReference type="ARBA" id="ARBA00023136"/>
    </source>
</evidence>
<dbReference type="GO" id="GO:0006352">
    <property type="term" value="P:DNA-templated transcription initiation"/>
    <property type="evidence" value="ECO:0007669"/>
    <property type="project" value="InterPro"/>
</dbReference>
<evidence type="ECO:0000256" key="1">
    <source>
        <dbReference type="ARBA" id="ARBA00001964"/>
    </source>
</evidence>
<gene>
    <name evidence="24" type="ORF">Sango_0443200</name>
</gene>
<evidence type="ECO:0000256" key="3">
    <source>
        <dbReference type="ARBA" id="ARBA00004305"/>
    </source>
</evidence>
<evidence type="ECO:0000313" key="24">
    <source>
        <dbReference type="EMBL" id="KAK4408622.1"/>
    </source>
</evidence>
<comment type="subunit">
    <text evidence="6">Heterotetramer of alpha and beta chains.</text>
</comment>
<keyword evidence="13 22" id="KW-1133">Transmembrane helix</keyword>
<comment type="subcellular location">
    <subcellularLocation>
        <location evidence="2">Cell membrane</location>
    </subcellularLocation>
    <subcellularLocation>
        <location evidence="3">Mitochondrion matrix</location>
    </subcellularLocation>
</comment>
<proteinExistence type="inferred from homology"/>
<reference evidence="24" key="1">
    <citation type="submission" date="2020-06" db="EMBL/GenBank/DDBJ databases">
        <authorList>
            <person name="Li T."/>
            <person name="Hu X."/>
            <person name="Zhang T."/>
            <person name="Song X."/>
            <person name="Zhang H."/>
            <person name="Dai N."/>
            <person name="Sheng W."/>
            <person name="Hou X."/>
            <person name="Wei L."/>
        </authorList>
    </citation>
    <scope>NUCLEOTIDE SEQUENCE</scope>
    <source>
        <strain evidence="24">K16</strain>
        <tissue evidence="24">Leaf</tissue>
    </source>
</reference>
<evidence type="ECO:0000256" key="8">
    <source>
        <dbReference type="ARBA" id="ARBA00022475"/>
    </source>
</evidence>
<evidence type="ECO:0000256" key="6">
    <source>
        <dbReference type="ARBA" id="ARBA00011516"/>
    </source>
</evidence>
<evidence type="ECO:0000256" key="22">
    <source>
        <dbReference type="SAM" id="Phobius"/>
    </source>
</evidence>
<evidence type="ECO:0000313" key="25">
    <source>
        <dbReference type="Proteomes" id="UP001289374"/>
    </source>
</evidence>
<dbReference type="EC" id="1.2.4.4" evidence="7"/>
<dbReference type="AlphaFoldDB" id="A0AAE1XB13"/>
<keyword evidence="11" id="KW-0677">Repeat</keyword>
<evidence type="ECO:0000256" key="11">
    <source>
        <dbReference type="ARBA" id="ARBA00022737"/>
    </source>
</evidence>
<keyword evidence="16" id="KW-0496">Mitochondrion</keyword>
<dbReference type="SMART" id="SM00861">
    <property type="entry name" value="Transket_pyr"/>
    <property type="match status" value="1"/>
</dbReference>
<comment type="similarity">
    <text evidence="5">Belongs to the RLP family.</text>
</comment>
<keyword evidence="17 22" id="KW-0472">Membrane</keyword>
<dbReference type="Pfam" id="PF00560">
    <property type="entry name" value="LRR_1"/>
    <property type="match status" value="5"/>
</dbReference>
<keyword evidence="18" id="KW-0804">Transcription</keyword>
<dbReference type="Pfam" id="PF02779">
    <property type="entry name" value="Transket_pyr"/>
    <property type="match status" value="1"/>
</dbReference>
<dbReference type="Proteomes" id="UP001289374">
    <property type="component" value="Unassembled WGS sequence"/>
</dbReference>
<keyword evidence="25" id="KW-1185">Reference proteome</keyword>
<dbReference type="InterPro" id="IPR003591">
    <property type="entry name" value="Leu-rich_rpt_typical-subtyp"/>
</dbReference>
<feature type="transmembrane region" description="Helical" evidence="22">
    <location>
        <begin position="1155"/>
        <end position="1176"/>
    </location>
</feature>
<dbReference type="InterPro" id="IPR005475">
    <property type="entry name" value="Transketolase-like_Pyr-bd"/>
</dbReference>
<organism evidence="24 25">
    <name type="scientific">Sesamum angolense</name>
    <dbReference type="NCBI Taxonomy" id="2727404"/>
    <lineage>
        <taxon>Eukaryota</taxon>
        <taxon>Viridiplantae</taxon>
        <taxon>Streptophyta</taxon>
        <taxon>Embryophyta</taxon>
        <taxon>Tracheophyta</taxon>
        <taxon>Spermatophyta</taxon>
        <taxon>Magnoliopsida</taxon>
        <taxon>eudicotyledons</taxon>
        <taxon>Gunneridae</taxon>
        <taxon>Pentapetalae</taxon>
        <taxon>asterids</taxon>
        <taxon>lamiids</taxon>
        <taxon>Lamiales</taxon>
        <taxon>Pedaliaceae</taxon>
        <taxon>Sesamum</taxon>
    </lineage>
</organism>
<dbReference type="InterPro" id="IPR013210">
    <property type="entry name" value="LRR_N_plant-typ"/>
</dbReference>
<dbReference type="SUPFAM" id="SSF55945">
    <property type="entry name" value="TATA-box binding protein-like"/>
    <property type="match status" value="1"/>
</dbReference>